<organism evidence="1 2">
    <name type="scientific">Apiospora kogelbergensis</name>
    <dbReference type="NCBI Taxonomy" id="1337665"/>
    <lineage>
        <taxon>Eukaryota</taxon>
        <taxon>Fungi</taxon>
        <taxon>Dikarya</taxon>
        <taxon>Ascomycota</taxon>
        <taxon>Pezizomycotina</taxon>
        <taxon>Sordariomycetes</taxon>
        <taxon>Xylariomycetidae</taxon>
        <taxon>Amphisphaeriales</taxon>
        <taxon>Apiosporaceae</taxon>
        <taxon>Apiospora</taxon>
    </lineage>
</organism>
<dbReference type="AlphaFoldDB" id="A0AAW0QTK7"/>
<comment type="caution">
    <text evidence="1">The sequence shown here is derived from an EMBL/GenBank/DDBJ whole genome shotgun (WGS) entry which is preliminary data.</text>
</comment>
<sequence length="86" mass="9317">MVTCGMQLFCVPDEWISMVTKVQAGRGSRREIIFVNRSELAIVKGLGGCEQGLSKPSRIAEGVAAGGRGLLPVRPGVIRDRERYSV</sequence>
<evidence type="ECO:0000313" key="1">
    <source>
        <dbReference type="EMBL" id="KAK8106283.1"/>
    </source>
</evidence>
<protein>
    <submittedName>
        <fullName evidence="1">Uncharacterized protein</fullName>
    </submittedName>
</protein>
<name>A0AAW0QTK7_9PEZI</name>
<accession>A0AAW0QTK7</accession>
<proteinExistence type="predicted"/>
<dbReference type="Proteomes" id="UP001392437">
    <property type="component" value="Unassembled WGS sequence"/>
</dbReference>
<evidence type="ECO:0000313" key="2">
    <source>
        <dbReference type="Proteomes" id="UP001392437"/>
    </source>
</evidence>
<gene>
    <name evidence="1" type="ORF">PG999_009642</name>
</gene>
<reference evidence="1 2" key="1">
    <citation type="submission" date="2023-01" db="EMBL/GenBank/DDBJ databases">
        <title>Analysis of 21 Apiospora genomes using comparative genomics revels a genus with tremendous synthesis potential of carbohydrate active enzymes and secondary metabolites.</title>
        <authorList>
            <person name="Sorensen T."/>
        </authorList>
    </citation>
    <scope>NUCLEOTIDE SEQUENCE [LARGE SCALE GENOMIC DNA]</scope>
    <source>
        <strain evidence="1 2">CBS 117206</strain>
    </source>
</reference>
<keyword evidence="2" id="KW-1185">Reference proteome</keyword>
<dbReference type="EMBL" id="JAQQWP010000008">
    <property type="protein sequence ID" value="KAK8106283.1"/>
    <property type="molecule type" value="Genomic_DNA"/>
</dbReference>